<comment type="caution">
    <text evidence="1">The sequence shown here is derived from an EMBL/GenBank/DDBJ whole genome shotgun (WGS) entry which is preliminary data.</text>
</comment>
<evidence type="ECO:0000313" key="2">
    <source>
        <dbReference type="Proteomes" id="UP000618795"/>
    </source>
</evidence>
<dbReference type="AlphaFoldDB" id="A0A918MF33"/>
<gene>
    <name evidence="1" type="ORF">GCM10010260_81400</name>
</gene>
<dbReference type="EMBL" id="BMTD01000034">
    <property type="protein sequence ID" value="GGV28633.1"/>
    <property type="molecule type" value="Genomic_DNA"/>
</dbReference>
<reference evidence="1" key="2">
    <citation type="submission" date="2020-09" db="EMBL/GenBank/DDBJ databases">
        <authorList>
            <person name="Sun Q."/>
            <person name="Ohkuma M."/>
        </authorList>
    </citation>
    <scope>NUCLEOTIDE SEQUENCE</scope>
    <source>
        <strain evidence="1">JCM 4369</strain>
    </source>
</reference>
<protein>
    <submittedName>
        <fullName evidence="1">Uncharacterized protein</fullName>
    </submittedName>
</protein>
<sequence>MLHPSGVSDAEATAVPGMRIVTPALFDKLKGAVTRYVAALASAPDRWTDEQVVREQFARHKLTGERFFTTYTKAVRASS</sequence>
<evidence type="ECO:0000313" key="1">
    <source>
        <dbReference type="EMBL" id="GGV28633.1"/>
    </source>
</evidence>
<organism evidence="1 2">
    <name type="scientific">Streptomyces filipinensis</name>
    <dbReference type="NCBI Taxonomy" id="66887"/>
    <lineage>
        <taxon>Bacteria</taxon>
        <taxon>Bacillati</taxon>
        <taxon>Actinomycetota</taxon>
        <taxon>Actinomycetes</taxon>
        <taxon>Kitasatosporales</taxon>
        <taxon>Streptomycetaceae</taxon>
        <taxon>Streptomyces</taxon>
    </lineage>
</organism>
<keyword evidence="2" id="KW-1185">Reference proteome</keyword>
<dbReference type="Proteomes" id="UP000618795">
    <property type="component" value="Unassembled WGS sequence"/>
</dbReference>
<name>A0A918MF33_9ACTN</name>
<proteinExistence type="predicted"/>
<reference evidence="1" key="1">
    <citation type="journal article" date="2014" name="Int. J. Syst. Evol. Microbiol.">
        <title>Complete genome sequence of Corynebacterium casei LMG S-19264T (=DSM 44701T), isolated from a smear-ripened cheese.</title>
        <authorList>
            <consortium name="US DOE Joint Genome Institute (JGI-PGF)"/>
            <person name="Walter F."/>
            <person name="Albersmeier A."/>
            <person name="Kalinowski J."/>
            <person name="Ruckert C."/>
        </authorList>
    </citation>
    <scope>NUCLEOTIDE SEQUENCE</scope>
    <source>
        <strain evidence="1">JCM 4369</strain>
    </source>
</reference>
<accession>A0A918MF33</accession>